<evidence type="ECO:0000256" key="8">
    <source>
        <dbReference type="ARBA" id="ARBA00023034"/>
    </source>
</evidence>
<comment type="subunit">
    <text evidence="3">Homotrimer.</text>
</comment>
<evidence type="ECO:0000256" key="3">
    <source>
        <dbReference type="ARBA" id="ARBA00011233"/>
    </source>
</evidence>
<dbReference type="InterPro" id="IPR027417">
    <property type="entry name" value="P-loop_NTPase"/>
</dbReference>
<accession>A0A0M3K8Q7</accession>
<reference evidence="12" key="1">
    <citation type="submission" date="2017-02" db="UniProtKB">
        <authorList>
            <consortium name="WormBaseParasite"/>
        </authorList>
    </citation>
    <scope>IDENTIFICATION</scope>
</reference>
<keyword evidence="4" id="KW-0808">Transferase</keyword>
<dbReference type="GO" id="GO:0004394">
    <property type="term" value="F:heparan sulfate 2-sulfotransferase activity"/>
    <property type="evidence" value="ECO:0007669"/>
    <property type="project" value="TreeGrafter"/>
</dbReference>
<evidence type="ECO:0000313" key="12">
    <source>
        <dbReference type="WBParaSite" id="ASIM_0001734801-mRNA-1"/>
    </source>
</evidence>
<dbReference type="Pfam" id="PF03567">
    <property type="entry name" value="Sulfotransfer_2"/>
    <property type="match status" value="1"/>
</dbReference>
<evidence type="ECO:0000256" key="4">
    <source>
        <dbReference type="ARBA" id="ARBA00022679"/>
    </source>
</evidence>
<keyword evidence="8" id="KW-0333">Golgi apparatus</keyword>
<dbReference type="InterPro" id="IPR005331">
    <property type="entry name" value="Sulfotransferase"/>
</dbReference>
<evidence type="ECO:0000256" key="11">
    <source>
        <dbReference type="ARBA" id="ARBA00023180"/>
    </source>
</evidence>
<dbReference type="AlphaFoldDB" id="A0A0M3K8Q7"/>
<evidence type="ECO:0000256" key="7">
    <source>
        <dbReference type="ARBA" id="ARBA00022989"/>
    </source>
</evidence>
<comment type="subcellular location">
    <subcellularLocation>
        <location evidence="1">Golgi apparatus membrane</location>
        <topology evidence="1">Single-pass type II membrane protein</topology>
    </subcellularLocation>
</comment>
<protein>
    <submittedName>
        <fullName evidence="12">Heparan sulfate 2-O-sulfotransferase hst-2 (inferred by orthology to a C. elegans protein)</fullName>
    </submittedName>
</protein>
<dbReference type="GO" id="GO:0000139">
    <property type="term" value="C:Golgi membrane"/>
    <property type="evidence" value="ECO:0007669"/>
    <property type="project" value="UniProtKB-SubCell"/>
</dbReference>
<evidence type="ECO:0000256" key="10">
    <source>
        <dbReference type="ARBA" id="ARBA00023157"/>
    </source>
</evidence>
<keyword evidence="6" id="KW-0735">Signal-anchor</keyword>
<name>A0A0M3K8Q7_ANISI</name>
<dbReference type="SUPFAM" id="SSF52540">
    <property type="entry name" value="P-loop containing nucleoside triphosphate hydrolases"/>
    <property type="match status" value="1"/>
</dbReference>
<evidence type="ECO:0000256" key="5">
    <source>
        <dbReference type="ARBA" id="ARBA00022692"/>
    </source>
</evidence>
<dbReference type="InterPro" id="IPR007734">
    <property type="entry name" value="Heparan_SO4_2-O-STrfase"/>
</dbReference>
<evidence type="ECO:0000256" key="1">
    <source>
        <dbReference type="ARBA" id="ARBA00004323"/>
    </source>
</evidence>
<keyword evidence="10" id="KW-1015">Disulfide bond</keyword>
<evidence type="ECO:0000256" key="6">
    <source>
        <dbReference type="ARBA" id="ARBA00022968"/>
    </source>
</evidence>
<evidence type="ECO:0000256" key="2">
    <source>
        <dbReference type="ARBA" id="ARBA00010569"/>
    </source>
</evidence>
<comment type="similarity">
    <text evidence="2">Belongs to the sulfotransferase 3 family.</text>
</comment>
<dbReference type="GO" id="GO:0015012">
    <property type="term" value="P:heparan sulfate proteoglycan biosynthetic process"/>
    <property type="evidence" value="ECO:0007669"/>
    <property type="project" value="UniProtKB-ARBA"/>
</dbReference>
<dbReference type="PANTHER" id="PTHR12129">
    <property type="entry name" value="HEPARAN SULFATE 2-O-SULFOTRANSFERASE"/>
    <property type="match status" value="1"/>
</dbReference>
<keyword evidence="11" id="KW-0325">Glycoprotein</keyword>
<keyword evidence="7" id="KW-1133">Transmembrane helix</keyword>
<proteinExistence type="inferred from homology"/>
<keyword evidence="5" id="KW-0812">Transmembrane</keyword>
<sequence>LTNAIMYDLCRQNNFHVLHLNLTKNRFAMNVIDQKRFVDNITQWTDMHPAIYHGHVAFINFNVFGLPNPIYINLIREPLERLLSHYYFLRYGDNYRVGLKRSRAGNNETFDECVEREGKDCDMKQMWLQIPYFCGTHHFCSEVGSERALEQAKFNLVNHYLLVGINEQMRKFISLLELLLPQFFDGALEHFDTLDAKHAHLRSTKKKIPPLESTLERVRSDKIYTMEREFYDFAVEQFENVWKRTHDESGEAFLPQQFHYEKIKP</sequence>
<dbReference type="WBParaSite" id="ASIM_0001734801-mRNA-1">
    <property type="protein sequence ID" value="ASIM_0001734801-mRNA-1"/>
    <property type="gene ID" value="ASIM_0001734801"/>
</dbReference>
<keyword evidence="9" id="KW-0472">Membrane</keyword>
<organism evidence="12">
    <name type="scientific">Anisakis simplex</name>
    <name type="common">Herring worm</name>
    <dbReference type="NCBI Taxonomy" id="6269"/>
    <lineage>
        <taxon>Eukaryota</taxon>
        <taxon>Metazoa</taxon>
        <taxon>Ecdysozoa</taxon>
        <taxon>Nematoda</taxon>
        <taxon>Chromadorea</taxon>
        <taxon>Rhabditida</taxon>
        <taxon>Spirurina</taxon>
        <taxon>Ascaridomorpha</taxon>
        <taxon>Ascaridoidea</taxon>
        <taxon>Anisakidae</taxon>
        <taxon>Anisakis</taxon>
        <taxon>Anisakis simplex complex</taxon>
    </lineage>
</organism>
<dbReference type="Gene3D" id="3.40.50.300">
    <property type="entry name" value="P-loop containing nucleotide triphosphate hydrolases"/>
    <property type="match status" value="1"/>
</dbReference>
<dbReference type="PANTHER" id="PTHR12129:SF17">
    <property type="entry name" value="HEPARAN SULFATE 2-O-SULFOTRANSFERASE 1"/>
    <property type="match status" value="1"/>
</dbReference>
<dbReference type="FunFam" id="3.40.50.300:FF:001418">
    <property type="entry name" value="Heparan sulfate 2-o-sulfotransferase"/>
    <property type="match status" value="1"/>
</dbReference>
<evidence type="ECO:0000256" key="9">
    <source>
        <dbReference type="ARBA" id="ARBA00023136"/>
    </source>
</evidence>